<evidence type="ECO:0000313" key="2">
    <source>
        <dbReference type="EMBL" id="SCZ62718.1"/>
    </source>
</evidence>
<dbReference type="AlphaFoldDB" id="A0A1G5QM84"/>
<dbReference type="Pfam" id="PF07603">
    <property type="entry name" value="Lcl_C"/>
    <property type="match status" value="2"/>
</dbReference>
<dbReference type="Proteomes" id="UP000199648">
    <property type="component" value="Unassembled WGS sequence"/>
</dbReference>
<feature type="domain" description="Lcl C-terminal" evidence="1">
    <location>
        <begin position="75"/>
        <end position="189"/>
    </location>
</feature>
<proteinExistence type="predicted"/>
<dbReference type="InterPro" id="IPR011460">
    <property type="entry name" value="Lcl_C"/>
</dbReference>
<evidence type="ECO:0000259" key="1">
    <source>
        <dbReference type="Pfam" id="PF07603"/>
    </source>
</evidence>
<feature type="domain" description="Lcl C-terminal" evidence="1">
    <location>
        <begin position="242"/>
        <end position="354"/>
    </location>
</feature>
<evidence type="ECO:0000313" key="3">
    <source>
        <dbReference type="Proteomes" id="UP000199648"/>
    </source>
</evidence>
<gene>
    <name evidence="2" type="ORF">SAMN03097708_02319</name>
</gene>
<organism evidence="2 3">
    <name type="scientific">Thiohalomonas denitrificans</name>
    <dbReference type="NCBI Taxonomy" id="415747"/>
    <lineage>
        <taxon>Bacteria</taxon>
        <taxon>Pseudomonadati</taxon>
        <taxon>Pseudomonadota</taxon>
        <taxon>Gammaproteobacteria</taxon>
        <taxon>Thiohalomonadales</taxon>
        <taxon>Thiohalomonadaceae</taxon>
        <taxon>Thiohalomonas</taxon>
    </lineage>
</organism>
<protein>
    <recommendedName>
        <fullName evidence="1">Lcl C-terminal domain-containing protein</fullName>
    </recommendedName>
</protein>
<dbReference type="RefSeq" id="WP_217631977.1">
    <property type="nucleotide sequence ID" value="NZ_FMWD01000007.1"/>
</dbReference>
<dbReference type="PANTHER" id="PTHR35812:SF1">
    <property type="entry name" value="LIPOPROTEIN"/>
    <property type="match status" value="1"/>
</dbReference>
<reference evidence="2 3" key="1">
    <citation type="submission" date="2016-10" db="EMBL/GenBank/DDBJ databases">
        <authorList>
            <person name="de Groot N.N."/>
        </authorList>
    </citation>
    <scope>NUCLEOTIDE SEQUENCE [LARGE SCALE GENOMIC DNA]</scope>
    <source>
        <strain evidence="2 3">HLD2</strain>
    </source>
</reference>
<keyword evidence="3" id="KW-1185">Reference proteome</keyword>
<dbReference type="STRING" id="415747.SAMN03097708_02319"/>
<accession>A0A1G5QM84</accession>
<dbReference type="EMBL" id="FMWD01000007">
    <property type="protein sequence ID" value="SCZ62718.1"/>
    <property type="molecule type" value="Genomic_DNA"/>
</dbReference>
<dbReference type="PANTHER" id="PTHR35812">
    <property type="entry name" value="LIPOPROTEIN"/>
    <property type="match status" value="1"/>
</dbReference>
<name>A0A1G5QM84_9GAMM</name>
<sequence length="376" mass="41606">MSSCMLAETNIRLGVSLSCGVADRPHIVTMDTYPETGQRLCYDTEGGPRPCDWGEDAEIGAGSAWPEPRFVTGAETVLDHLTGLTWTQNANLAEFPLTWEEALEFVADVGLGHSDWRLPNRRELRSLLSYQTHRPALPRGHPFTQLFPGWYWSSTSAAISPAHAWYVHMDGGRMFYGGKDQSFMVWPVRGEGNGLLSATGQTRCYDEAGRPIPCSGSGQDGEHRMGRTWPEPRFVCEGDALFDRLAGLVWHRNADLAQGAVNWQQALEAVQRLRVKEGKPWRLPNVNELELLVDCDHSNPALPAGANFDDLGEGYWSATTSVYEPDWAWALYMAKGAIGVGQKRDPHFQVMAVRDGASPGVHDSGLNDYRESCTAL</sequence>